<name>A0A0C9YQJ1_9AGAM</name>
<dbReference type="HOGENOM" id="CLU_2184995_0_0_1"/>
<organism evidence="1 2">
    <name type="scientific">Pisolithus microcarpus 441</name>
    <dbReference type="NCBI Taxonomy" id="765257"/>
    <lineage>
        <taxon>Eukaryota</taxon>
        <taxon>Fungi</taxon>
        <taxon>Dikarya</taxon>
        <taxon>Basidiomycota</taxon>
        <taxon>Agaricomycotina</taxon>
        <taxon>Agaricomycetes</taxon>
        <taxon>Agaricomycetidae</taxon>
        <taxon>Boletales</taxon>
        <taxon>Sclerodermatineae</taxon>
        <taxon>Pisolithaceae</taxon>
        <taxon>Pisolithus</taxon>
    </lineage>
</organism>
<reference evidence="2" key="2">
    <citation type="submission" date="2015-01" db="EMBL/GenBank/DDBJ databases">
        <title>Evolutionary Origins and Diversification of the Mycorrhizal Mutualists.</title>
        <authorList>
            <consortium name="DOE Joint Genome Institute"/>
            <consortium name="Mycorrhizal Genomics Consortium"/>
            <person name="Kohler A."/>
            <person name="Kuo A."/>
            <person name="Nagy L.G."/>
            <person name="Floudas D."/>
            <person name="Copeland A."/>
            <person name="Barry K.W."/>
            <person name="Cichocki N."/>
            <person name="Veneault-Fourrey C."/>
            <person name="LaButti K."/>
            <person name="Lindquist E.A."/>
            <person name="Lipzen A."/>
            <person name="Lundell T."/>
            <person name="Morin E."/>
            <person name="Murat C."/>
            <person name="Riley R."/>
            <person name="Ohm R."/>
            <person name="Sun H."/>
            <person name="Tunlid A."/>
            <person name="Henrissat B."/>
            <person name="Grigoriev I.V."/>
            <person name="Hibbett D.S."/>
            <person name="Martin F."/>
        </authorList>
    </citation>
    <scope>NUCLEOTIDE SEQUENCE [LARGE SCALE GENOMIC DNA]</scope>
    <source>
        <strain evidence="2">441</strain>
    </source>
</reference>
<keyword evidence="2" id="KW-1185">Reference proteome</keyword>
<dbReference type="Proteomes" id="UP000054018">
    <property type="component" value="Unassembled WGS sequence"/>
</dbReference>
<proteinExistence type="predicted"/>
<gene>
    <name evidence="1" type="ORF">PISMIDRAFT_689317</name>
</gene>
<accession>A0A0C9YQJ1</accession>
<dbReference type="AlphaFoldDB" id="A0A0C9YQJ1"/>
<dbReference type="EMBL" id="KN834064">
    <property type="protein sequence ID" value="KIK12627.1"/>
    <property type="molecule type" value="Genomic_DNA"/>
</dbReference>
<protein>
    <submittedName>
        <fullName evidence="1">Uncharacterized protein</fullName>
    </submittedName>
</protein>
<sequence>MTISSWLIGTSSTGDVEGEIFPIASSSKSTAVSSRWALGCKRSLSSKVLRLHLLLGGGVRRSFSYASQSVVLPKVLEAPLTTPDEEDSPSTSSIARVIGERGRKRLLLPLECANGCFT</sequence>
<evidence type="ECO:0000313" key="2">
    <source>
        <dbReference type="Proteomes" id="UP000054018"/>
    </source>
</evidence>
<reference evidence="1 2" key="1">
    <citation type="submission" date="2014-04" db="EMBL/GenBank/DDBJ databases">
        <authorList>
            <consortium name="DOE Joint Genome Institute"/>
            <person name="Kuo A."/>
            <person name="Kohler A."/>
            <person name="Costa M.D."/>
            <person name="Nagy L.G."/>
            <person name="Floudas D."/>
            <person name="Copeland A."/>
            <person name="Barry K.W."/>
            <person name="Cichocki N."/>
            <person name="Veneault-Fourrey C."/>
            <person name="LaButti K."/>
            <person name="Lindquist E.A."/>
            <person name="Lipzen A."/>
            <person name="Lundell T."/>
            <person name="Morin E."/>
            <person name="Murat C."/>
            <person name="Sun H."/>
            <person name="Tunlid A."/>
            <person name="Henrissat B."/>
            <person name="Grigoriev I.V."/>
            <person name="Hibbett D.S."/>
            <person name="Martin F."/>
            <person name="Nordberg H.P."/>
            <person name="Cantor M.N."/>
            <person name="Hua S.X."/>
        </authorList>
    </citation>
    <scope>NUCLEOTIDE SEQUENCE [LARGE SCALE GENOMIC DNA]</scope>
    <source>
        <strain evidence="1 2">441</strain>
    </source>
</reference>
<evidence type="ECO:0000313" key="1">
    <source>
        <dbReference type="EMBL" id="KIK12627.1"/>
    </source>
</evidence>